<evidence type="ECO:0000313" key="1">
    <source>
        <dbReference type="EMBL" id="PKA46408.1"/>
    </source>
</evidence>
<organism evidence="1 2">
    <name type="scientific">Apostasia shenzhenica</name>
    <dbReference type="NCBI Taxonomy" id="1088818"/>
    <lineage>
        <taxon>Eukaryota</taxon>
        <taxon>Viridiplantae</taxon>
        <taxon>Streptophyta</taxon>
        <taxon>Embryophyta</taxon>
        <taxon>Tracheophyta</taxon>
        <taxon>Spermatophyta</taxon>
        <taxon>Magnoliopsida</taxon>
        <taxon>Liliopsida</taxon>
        <taxon>Asparagales</taxon>
        <taxon>Orchidaceae</taxon>
        <taxon>Apostasioideae</taxon>
        <taxon>Apostasia</taxon>
    </lineage>
</organism>
<dbReference type="Proteomes" id="UP000236161">
    <property type="component" value="Unassembled WGS sequence"/>
</dbReference>
<keyword evidence="2" id="KW-1185">Reference proteome</keyword>
<dbReference type="EMBL" id="KZ454165">
    <property type="protein sequence ID" value="PKA46408.1"/>
    <property type="molecule type" value="Genomic_DNA"/>
</dbReference>
<evidence type="ECO:0000313" key="2">
    <source>
        <dbReference type="Proteomes" id="UP000236161"/>
    </source>
</evidence>
<accession>A0A2H9ZSZ5</accession>
<sequence length="84" mass="9122">MKDDHTLAKVNSELWKVSLSGDIANAHLDEDLGDKVTTNKDTEGEKRLYFKDDLTNLSPGSDLAARTKNGDSLAMQVATRVGST</sequence>
<reference evidence="1 2" key="1">
    <citation type="journal article" date="2017" name="Nature">
        <title>The Apostasia genome and the evolution of orchids.</title>
        <authorList>
            <person name="Zhang G.Q."/>
            <person name="Liu K.W."/>
            <person name="Li Z."/>
            <person name="Lohaus R."/>
            <person name="Hsiao Y.Y."/>
            <person name="Niu S.C."/>
            <person name="Wang J.Y."/>
            <person name="Lin Y.C."/>
            <person name="Xu Q."/>
            <person name="Chen L.J."/>
            <person name="Yoshida K."/>
            <person name="Fujiwara S."/>
            <person name="Wang Z.W."/>
            <person name="Zhang Y.Q."/>
            <person name="Mitsuda N."/>
            <person name="Wang M."/>
            <person name="Liu G.H."/>
            <person name="Pecoraro L."/>
            <person name="Huang H.X."/>
            <person name="Xiao X.J."/>
            <person name="Lin M."/>
            <person name="Wu X.Y."/>
            <person name="Wu W.L."/>
            <person name="Chen Y.Y."/>
            <person name="Chang S.B."/>
            <person name="Sakamoto S."/>
            <person name="Ohme-Takagi M."/>
            <person name="Yagi M."/>
            <person name="Zeng S.J."/>
            <person name="Shen C.Y."/>
            <person name="Yeh C.M."/>
            <person name="Luo Y.B."/>
            <person name="Tsai W.C."/>
            <person name="Van de Peer Y."/>
            <person name="Liu Z.J."/>
        </authorList>
    </citation>
    <scope>NUCLEOTIDE SEQUENCE [LARGE SCALE GENOMIC DNA]</scope>
    <source>
        <strain evidence="2">cv. Shenzhen</strain>
        <tissue evidence="1">Stem</tissue>
    </source>
</reference>
<name>A0A2H9ZSZ5_9ASPA</name>
<gene>
    <name evidence="1" type="ORF">AXF42_Ash020299</name>
</gene>
<dbReference type="AlphaFoldDB" id="A0A2H9ZSZ5"/>
<protein>
    <submittedName>
        <fullName evidence="1">Uncharacterized protein</fullName>
    </submittedName>
</protein>
<proteinExistence type="predicted"/>